<sequence length="291" mass="32883">MRIYREGIWAMDDEEDDGDVDEDEDENGCLLWPVNETGLKIIKRLNRLDRISATKANLASTVLSLHRLTVFSPRHHPLLSSPPPFPFPFQICLSSSILKLLSTTVPITLKMQRGSLQHTLSAVLRCAKDFKALVIEVLSVSAMEKDELKKLNHLSLVSNVCNELETHLGATEKVLAEFIIDLGRNSETVDEFDKKLKKEGAEMPDYFVRSLLTVIHGIYPPKPKSERKKDDGEMREKRIGIEIETEVGIGEIPVEIGIDTETDLVEMKMEKIEEAVGIEKETVEKMKAEME</sequence>
<dbReference type="Proteomes" id="UP000467841">
    <property type="component" value="Unassembled WGS sequence"/>
</dbReference>
<keyword evidence="2" id="KW-1185">Reference proteome</keyword>
<dbReference type="CDD" id="cd21691">
    <property type="entry name" value="GH2-like_DHX8"/>
    <property type="match status" value="1"/>
</dbReference>
<proteinExistence type="predicted"/>
<gene>
    <name evidence="1" type="ORF">MERR_LOCUS44086</name>
</gene>
<evidence type="ECO:0000313" key="1">
    <source>
        <dbReference type="EMBL" id="CAA7056850.1"/>
    </source>
</evidence>
<accession>A0A6D2KXH1</accession>
<dbReference type="EMBL" id="CACVBM020001660">
    <property type="protein sequence ID" value="CAA7056850.1"/>
    <property type="molecule type" value="Genomic_DNA"/>
</dbReference>
<comment type="caution">
    <text evidence="1">The sequence shown here is derived from an EMBL/GenBank/DDBJ whole genome shotgun (WGS) entry which is preliminary data.</text>
</comment>
<evidence type="ECO:0000313" key="2">
    <source>
        <dbReference type="Proteomes" id="UP000467841"/>
    </source>
</evidence>
<protein>
    <submittedName>
        <fullName evidence="1">Uncharacterized protein</fullName>
    </submittedName>
</protein>
<reference evidence="1" key="1">
    <citation type="submission" date="2020-01" db="EMBL/GenBank/DDBJ databases">
        <authorList>
            <person name="Mishra B."/>
        </authorList>
    </citation>
    <scope>NUCLEOTIDE SEQUENCE [LARGE SCALE GENOMIC DNA]</scope>
</reference>
<dbReference type="AlphaFoldDB" id="A0A6D2KXH1"/>
<dbReference type="OrthoDB" id="1713720at2759"/>
<dbReference type="InterPro" id="IPR049588">
    <property type="entry name" value="DHX8_GH2-like"/>
</dbReference>
<organism evidence="1 2">
    <name type="scientific">Microthlaspi erraticum</name>
    <dbReference type="NCBI Taxonomy" id="1685480"/>
    <lineage>
        <taxon>Eukaryota</taxon>
        <taxon>Viridiplantae</taxon>
        <taxon>Streptophyta</taxon>
        <taxon>Embryophyta</taxon>
        <taxon>Tracheophyta</taxon>
        <taxon>Spermatophyta</taxon>
        <taxon>Magnoliopsida</taxon>
        <taxon>eudicotyledons</taxon>
        <taxon>Gunneridae</taxon>
        <taxon>Pentapetalae</taxon>
        <taxon>rosids</taxon>
        <taxon>malvids</taxon>
        <taxon>Brassicales</taxon>
        <taxon>Brassicaceae</taxon>
        <taxon>Coluteocarpeae</taxon>
        <taxon>Microthlaspi</taxon>
    </lineage>
</organism>
<name>A0A6D2KXH1_9BRAS</name>